<dbReference type="Proteomes" id="UP001055102">
    <property type="component" value="Unassembled WGS sequence"/>
</dbReference>
<accession>A0ABQ4SVE3</accession>
<keyword evidence="3" id="KW-1185">Reference proteome</keyword>
<evidence type="ECO:0000313" key="2">
    <source>
        <dbReference type="EMBL" id="GJE07184.1"/>
    </source>
</evidence>
<feature type="transmembrane region" description="Helical" evidence="1">
    <location>
        <begin position="199"/>
        <end position="220"/>
    </location>
</feature>
<feature type="transmembrane region" description="Helical" evidence="1">
    <location>
        <begin position="81"/>
        <end position="103"/>
    </location>
</feature>
<keyword evidence="1" id="KW-0812">Transmembrane</keyword>
<feature type="transmembrane region" description="Helical" evidence="1">
    <location>
        <begin position="49"/>
        <end position="69"/>
    </location>
</feature>
<reference evidence="2" key="1">
    <citation type="journal article" date="2021" name="Front. Microbiol.">
        <title>Comprehensive Comparative Genomics and Phenotyping of Methylobacterium Species.</title>
        <authorList>
            <person name="Alessa O."/>
            <person name="Ogura Y."/>
            <person name="Fujitani Y."/>
            <person name="Takami H."/>
            <person name="Hayashi T."/>
            <person name="Sahin N."/>
            <person name="Tani A."/>
        </authorList>
    </citation>
    <scope>NUCLEOTIDE SEQUENCE</scope>
    <source>
        <strain evidence="2">LMG 23639</strain>
    </source>
</reference>
<proteinExistence type="predicted"/>
<gene>
    <name evidence="2" type="ORF">AOPFMNJM_2509</name>
</gene>
<sequence>MASRSAVAAAPLAAVLGAVALAAATGFSQRSALPAWAETHFYGFFLDRYPLFGLALVYALARLAAAAFAPGPAGIARRMAGLLVGAVLVLGTGLHPTFGGVVLRTGFATGGIAFLQSLPMGAAFALGTAAASIVYGTALGIGTALSGAIPPHWSLRGLAGRALDTIGRFLALWFALAVLALARDAGLGPWPRQALDGRAFAVAAGLGLAAFLPHAILVGLRGRLRAPPVAGRP</sequence>
<name>A0ABQ4SVE3_9HYPH</name>
<dbReference type="EMBL" id="BPQR01000042">
    <property type="protein sequence ID" value="GJE07184.1"/>
    <property type="molecule type" value="Genomic_DNA"/>
</dbReference>
<feature type="transmembrane region" description="Helical" evidence="1">
    <location>
        <begin position="169"/>
        <end position="187"/>
    </location>
</feature>
<comment type="caution">
    <text evidence="2">The sequence shown here is derived from an EMBL/GenBank/DDBJ whole genome shotgun (WGS) entry which is preliminary data.</text>
</comment>
<reference evidence="2" key="2">
    <citation type="submission" date="2021-08" db="EMBL/GenBank/DDBJ databases">
        <authorList>
            <person name="Tani A."/>
            <person name="Ola A."/>
            <person name="Ogura Y."/>
            <person name="Katsura K."/>
            <person name="Hayashi T."/>
        </authorList>
    </citation>
    <scope>NUCLEOTIDE SEQUENCE</scope>
    <source>
        <strain evidence="2">LMG 23639</strain>
    </source>
</reference>
<organism evidence="2 3">
    <name type="scientific">Methylobacterium jeotgali</name>
    <dbReference type="NCBI Taxonomy" id="381630"/>
    <lineage>
        <taxon>Bacteria</taxon>
        <taxon>Pseudomonadati</taxon>
        <taxon>Pseudomonadota</taxon>
        <taxon>Alphaproteobacteria</taxon>
        <taxon>Hyphomicrobiales</taxon>
        <taxon>Methylobacteriaceae</taxon>
        <taxon>Methylobacterium</taxon>
    </lineage>
</organism>
<feature type="transmembrane region" description="Helical" evidence="1">
    <location>
        <begin position="123"/>
        <end position="148"/>
    </location>
</feature>
<keyword evidence="1" id="KW-1133">Transmembrane helix</keyword>
<protein>
    <submittedName>
        <fullName evidence="2">Uncharacterized protein</fullName>
    </submittedName>
</protein>
<evidence type="ECO:0000256" key="1">
    <source>
        <dbReference type="SAM" id="Phobius"/>
    </source>
</evidence>
<keyword evidence="1" id="KW-0472">Membrane</keyword>
<dbReference type="RefSeq" id="WP_238276233.1">
    <property type="nucleotide sequence ID" value="NZ_BPQR01000042.1"/>
</dbReference>
<evidence type="ECO:0000313" key="3">
    <source>
        <dbReference type="Proteomes" id="UP001055102"/>
    </source>
</evidence>